<evidence type="ECO:0000313" key="2">
    <source>
        <dbReference type="EMBL" id="CAB4139728.1"/>
    </source>
</evidence>
<dbReference type="InterPro" id="IPR001387">
    <property type="entry name" value="Cro/C1-type_HTH"/>
</dbReference>
<dbReference type="Pfam" id="PF01381">
    <property type="entry name" value="HTH_3"/>
    <property type="match status" value="1"/>
</dbReference>
<dbReference type="Gene3D" id="1.10.260.40">
    <property type="entry name" value="lambda repressor-like DNA-binding domains"/>
    <property type="match status" value="1"/>
</dbReference>
<sequence length="60" mass="6662">MKLIDYVVREKISQTDLAGKIGCSESYLSQLLNGTKSPSIPMMIKIMKATNDKVKPNDFA</sequence>
<protein>
    <submittedName>
        <fullName evidence="2">HTH_XRE domain containing protein</fullName>
    </submittedName>
</protein>
<dbReference type="EMBL" id="LR796368">
    <property type="protein sequence ID" value="CAB4139728.1"/>
    <property type="molecule type" value="Genomic_DNA"/>
</dbReference>
<name>A0A6J5LZC3_9CAUD</name>
<proteinExistence type="predicted"/>
<evidence type="ECO:0000259" key="1">
    <source>
        <dbReference type="PROSITE" id="PS50943"/>
    </source>
</evidence>
<dbReference type="SMART" id="SM00530">
    <property type="entry name" value="HTH_XRE"/>
    <property type="match status" value="1"/>
</dbReference>
<feature type="domain" description="HTH cro/C1-type" evidence="1">
    <location>
        <begin position="3"/>
        <end position="59"/>
    </location>
</feature>
<gene>
    <name evidence="2" type="ORF">UFOVP354_3</name>
</gene>
<organism evidence="2">
    <name type="scientific">uncultured Caudovirales phage</name>
    <dbReference type="NCBI Taxonomy" id="2100421"/>
    <lineage>
        <taxon>Viruses</taxon>
        <taxon>Duplodnaviria</taxon>
        <taxon>Heunggongvirae</taxon>
        <taxon>Uroviricota</taxon>
        <taxon>Caudoviricetes</taxon>
        <taxon>Peduoviridae</taxon>
        <taxon>Maltschvirus</taxon>
        <taxon>Maltschvirus maltsch</taxon>
    </lineage>
</organism>
<dbReference type="InterPro" id="IPR010982">
    <property type="entry name" value="Lambda_DNA-bd_dom_sf"/>
</dbReference>
<dbReference type="PROSITE" id="PS50943">
    <property type="entry name" value="HTH_CROC1"/>
    <property type="match status" value="1"/>
</dbReference>
<accession>A0A6J5LZC3</accession>
<dbReference type="SUPFAM" id="SSF47413">
    <property type="entry name" value="lambda repressor-like DNA-binding domains"/>
    <property type="match status" value="1"/>
</dbReference>
<dbReference type="CDD" id="cd00093">
    <property type="entry name" value="HTH_XRE"/>
    <property type="match status" value="1"/>
</dbReference>
<dbReference type="GO" id="GO:0003677">
    <property type="term" value="F:DNA binding"/>
    <property type="evidence" value="ECO:0007669"/>
    <property type="project" value="InterPro"/>
</dbReference>
<reference evidence="2" key="1">
    <citation type="submission" date="2020-04" db="EMBL/GenBank/DDBJ databases">
        <authorList>
            <person name="Chiriac C."/>
            <person name="Salcher M."/>
            <person name="Ghai R."/>
            <person name="Kavagutti S V."/>
        </authorList>
    </citation>
    <scope>NUCLEOTIDE SEQUENCE</scope>
</reference>